<organism evidence="3 4">
    <name type="scientific">Burkholderia contaminans</name>
    <dbReference type="NCBI Taxonomy" id="488447"/>
    <lineage>
        <taxon>Bacteria</taxon>
        <taxon>Pseudomonadati</taxon>
        <taxon>Pseudomonadota</taxon>
        <taxon>Betaproteobacteria</taxon>
        <taxon>Burkholderiales</taxon>
        <taxon>Burkholderiaceae</taxon>
        <taxon>Burkholderia</taxon>
        <taxon>Burkholderia cepacia complex</taxon>
    </lineage>
</organism>
<feature type="signal peptide" evidence="1">
    <location>
        <begin position="1"/>
        <end position="22"/>
    </location>
</feature>
<dbReference type="InterPro" id="IPR014004">
    <property type="entry name" value="Transpt-assoc_nodulatn_dom_bac"/>
</dbReference>
<dbReference type="InterPro" id="IPR007055">
    <property type="entry name" value="BON_dom"/>
</dbReference>
<keyword evidence="1" id="KW-0732">Signal</keyword>
<reference evidence="3 4" key="1">
    <citation type="submission" date="2018-08" db="EMBL/GenBank/DDBJ databases">
        <title>Comparative analysis of Burkholderia isolates from Puerto Rico.</title>
        <authorList>
            <person name="Hall C."/>
            <person name="Sahl J."/>
            <person name="Wagner D."/>
        </authorList>
    </citation>
    <scope>NUCLEOTIDE SEQUENCE [LARGE SCALE GENOMIC DNA]</scope>
    <source>
        <strain evidence="3 4">Bp9025</strain>
    </source>
</reference>
<comment type="caution">
    <text evidence="3">The sequence shown here is derived from an EMBL/GenBank/DDBJ whole genome shotgun (WGS) entry which is preliminary data.</text>
</comment>
<dbReference type="SMART" id="SM00749">
    <property type="entry name" value="BON"/>
    <property type="match status" value="1"/>
</dbReference>
<evidence type="ECO:0000259" key="2">
    <source>
        <dbReference type="PROSITE" id="PS50914"/>
    </source>
</evidence>
<dbReference type="RefSeq" id="WP_124584093.1">
    <property type="nucleotide sequence ID" value="NZ_QTQV01000025.1"/>
</dbReference>
<dbReference type="AlphaFoldDB" id="A0A3N8QQM6"/>
<dbReference type="InterPro" id="IPR051686">
    <property type="entry name" value="Lipoprotein_DolP"/>
</dbReference>
<dbReference type="Gene3D" id="3.30.1340.30">
    <property type="match status" value="1"/>
</dbReference>
<proteinExistence type="predicted"/>
<feature type="chain" id="PRO_5017957637" evidence="1">
    <location>
        <begin position="23"/>
        <end position="126"/>
    </location>
</feature>
<feature type="domain" description="BON" evidence="2">
    <location>
        <begin position="55"/>
        <end position="123"/>
    </location>
</feature>
<gene>
    <name evidence="3" type="ORF">DF051_31925</name>
</gene>
<evidence type="ECO:0000256" key="1">
    <source>
        <dbReference type="SAM" id="SignalP"/>
    </source>
</evidence>
<evidence type="ECO:0000313" key="3">
    <source>
        <dbReference type="EMBL" id="RQT08293.1"/>
    </source>
</evidence>
<dbReference type="Pfam" id="PF04972">
    <property type="entry name" value="BON"/>
    <property type="match status" value="1"/>
</dbReference>
<accession>A0A3N8QQM6</accession>
<dbReference type="Proteomes" id="UP000277921">
    <property type="component" value="Unassembled WGS sequence"/>
</dbReference>
<dbReference type="PANTHER" id="PTHR34606">
    <property type="entry name" value="BON DOMAIN-CONTAINING PROTEIN"/>
    <property type="match status" value="1"/>
</dbReference>
<evidence type="ECO:0000313" key="4">
    <source>
        <dbReference type="Proteomes" id="UP000277921"/>
    </source>
</evidence>
<name>A0A3N8QQM6_9BURK</name>
<protein>
    <submittedName>
        <fullName evidence="3">BON domain-containing protein</fullName>
    </submittedName>
</protein>
<sequence>MKSSLLSVFIAAVVAAPSIASASVAYAPAEPGSSAIARKHKDPAVVASRKKAKAADRALAKRVRKSFEQDHALDSARIVVFAKGGAVTLTGETADDAQIQLAEKRASAVPGVASVSNRLTLTEGGS</sequence>
<dbReference type="PANTHER" id="PTHR34606:SF15">
    <property type="entry name" value="BON DOMAIN-CONTAINING PROTEIN"/>
    <property type="match status" value="1"/>
</dbReference>
<dbReference type="PROSITE" id="PS50914">
    <property type="entry name" value="BON"/>
    <property type="match status" value="1"/>
</dbReference>
<dbReference type="EMBL" id="QTQV01000025">
    <property type="protein sequence ID" value="RQT08293.1"/>
    <property type="molecule type" value="Genomic_DNA"/>
</dbReference>